<dbReference type="Proteomes" id="UP001172102">
    <property type="component" value="Unassembled WGS sequence"/>
</dbReference>
<accession>A0AA40A3Q4</accession>
<protein>
    <recommendedName>
        <fullName evidence="3">DUF2293 domain-containing protein</fullName>
    </recommendedName>
</protein>
<proteinExistence type="predicted"/>
<comment type="caution">
    <text evidence="1">The sequence shown here is derived from an EMBL/GenBank/DDBJ whole genome shotgun (WGS) entry which is preliminary data.</text>
</comment>
<gene>
    <name evidence="1" type="ORF">B0H67DRAFT_590835</name>
</gene>
<reference evidence="1" key="1">
    <citation type="submission" date="2023-06" db="EMBL/GenBank/DDBJ databases">
        <title>Genome-scale phylogeny and comparative genomics of the fungal order Sordariales.</title>
        <authorList>
            <consortium name="Lawrence Berkeley National Laboratory"/>
            <person name="Hensen N."/>
            <person name="Bonometti L."/>
            <person name="Westerberg I."/>
            <person name="Brannstrom I.O."/>
            <person name="Guillou S."/>
            <person name="Cros-Aarteil S."/>
            <person name="Calhoun S."/>
            <person name="Haridas S."/>
            <person name="Kuo A."/>
            <person name="Mondo S."/>
            <person name="Pangilinan J."/>
            <person name="Riley R."/>
            <person name="Labutti K."/>
            <person name="Andreopoulos B."/>
            <person name="Lipzen A."/>
            <person name="Chen C."/>
            <person name="Yanf M."/>
            <person name="Daum C."/>
            <person name="Ng V."/>
            <person name="Clum A."/>
            <person name="Steindorff A."/>
            <person name="Ohm R."/>
            <person name="Martin F."/>
            <person name="Silar P."/>
            <person name="Natvig D."/>
            <person name="Lalanne C."/>
            <person name="Gautier V."/>
            <person name="Ament-Velasquez S.L."/>
            <person name="Kruys A."/>
            <person name="Hutchinson M.I."/>
            <person name="Powell A.J."/>
            <person name="Barry K."/>
            <person name="Miller A.N."/>
            <person name="Grigoriev I.V."/>
            <person name="Debuchy R."/>
            <person name="Gladieux P."/>
            <person name="Thoren M.H."/>
            <person name="Johannesson H."/>
        </authorList>
    </citation>
    <scope>NUCLEOTIDE SEQUENCE</scope>
    <source>
        <strain evidence="1">SMH4607-1</strain>
    </source>
</reference>
<name>A0AA40A3Q4_9PEZI</name>
<dbReference type="AlphaFoldDB" id="A0AA40A3Q4"/>
<evidence type="ECO:0008006" key="3">
    <source>
        <dbReference type="Google" id="ProtNLM"/>
    </source>
</evidence>
<evidence type="ECO:0000313" key="2">
    <source>
        <dbReference type="Proteomes" id="UP001172102"/>
    </source>
</evidence>
<sequence>MQMLIVALLGSQSHQRPQSKKKVAKQEGLYVPNGIFETVESEYGAKQAIVEENWLQKLDKAYPNMPSPDRAEICRICSSHFLGRVTTPQMTPTAIAIRTYVLDRYTEFKSLSRDKLDMEAASKAHQEASRILSIWRGKD</sequence>
<evidence type="ECO:0000313" key="1">
    <source>
        <dbReference type="EMBL" id="KAK0708639.1"/>
    </source>
</evidence>
<organism evidence="1 2">
    <name type="scientific">Lasiosphaeris hirsuta</name>
    <dbReference type="NCBI Taxonomy" id="260670"/>
    <lineage>
        <taxon>Eukaryota</taxon>
        <taxon>Fungi</taxon>
        <taxon>Dikarya</taxon>
        <taxon>Ascomycota</taxon>
        <taxon>Pezizomycotina</taxon>
        <taxon>Sordariomycetes</taxon>
        <taxon>Sordariomycetidae</taxon>
        <taxon>Sordariales</taxon>
        <taxon>Lasiosphaeriaceae</taxon>
        <taxon>Lasiosphaeris</taxon>
    </lineage>
</organism>
<dbReference type="EMBL" id="JAUKUA010000006">
    <property type="protein sequence ID" value="KAK0708639.1"/>
    <property type="molecule type" value="Genomic_DNA"/>
</dbReference>
<keyword evidence="2" id="KW-1185">Reference proteome</keyword>